<protein>
    <recommendedName>
        <fullName evidence="11">Solute carrier family 35 member F1-like</fullName>
    </recommendedName>
</protein>
<feature type="transmembrane region" description="Helical" evidence="8">
    <location>
        <begin position="190"/>
        <end position="210"/>
    </location>
</feature>
<feature type="transmembrane region" description="Helical" evidence="8">
    <location>
        <begin position="280"/>
        <end position="298"/>
    </location>
</feature>
<feature type="compositionally biased region" description="Low complexity" evidence="7">
    <location>
        <begin position="308"/>
        <end position="326"/>
    </location>
</feature>
<dbReference type="GO" id="GO:0016020">
    <property type="term" value="C:membrane"/>
    <property type="evidence" value="ECO:0007669"/>
    <property type="project" value="UniProtKB-SubCell"/>
</dbReference>
<feature type="transmembrane region" description="Helical" evidence="8">
    <location>
        <begin position="160"/>
        <end position="178"/>
    </location>
</feature>
<evidence type="ECO:0000256" key="4">
    <source>
        <dbReference type="ARBA" id="ARBA00022692"/>
    </source>
</evidence>
<keyword evidence="3" id="KW-0813">Transport</keyword>
<evidence type="ECO:0000256" key="8">
    <source>
        <dbReference type="SAM" id="Phobius"/>
    </source>
</evidence>
<evidence type="ECO:0000256" key="7">
    <source>
        <dbReference type="SAM" id="MobiDB-lite"/>
    </source>
</evidence>
<dbReference type="EMBL" id="CM029042">
    <property type="protein sequence ID" value="KAG2618970.1"/>
    <property type="molecule type" value="Genomic_DNA"/>
</dbReference>
<dbReference type="Proteomes" id="UP000823388">
    <property type="component" value="Chromosome 3N"/>
</dbReference>
<comment type="subcellular location">
    <subcellularLocation>
        <location evidence="1">Membrane</location>
        <topology evidence="1">Multi-pass membrane protein</topology>
    </subcellularLocation>
</comment>
<sequence>MEVKRDTWRLLFSLFLGQIVSFSLAISSFTTSVISNLGVDAPLAQSFLVYMLLALVYGTILLHRRQKLLIPWYWYLALVFIDVQGNFLSIRAYQYSYITSINLLDCWTIPWVMLLTRFALGTRYSFWQFVGAGTCMAGLSLVLLSDSNSPDVQDASKRPLLGDVLIIAATFCFAFSNVGEEYCVKKKDRIEFIAMLGIFGVLVTGIQISLFERKNLETINWSPTMISLFTGFVIAAFVFCTISSFVLKMSGSTMFNLSLLTTDIWAVAIRIFFYHQKVHWLYYLAFAVVAMGLIIYSLNDSSSDDETAASTTETTTQYEQLSSEETGGANLDWQNRKHQDDDHTCQAPQDNGIDLV</sequence>
<evidence type="ECO:0000313" key="10">
    <source>
        <dbReference type="Proteomes" id="UP000823388"/>
    </source>
</evidence>
<evidence type="ECO:0000256" key="6">
    <source>
        <dbReference type="ARBA" id="ARBA00023136"/>
    </source>
</evidence>
<dbReference type="InterPro" id="IPR009262">
    <property type="entry name" value="SLC35_F1/F2/F6"/>
</dbReference>
<feature type="compositionally biased region" description="Basic and acidic residues" evidence="7">
    <location>
        <begin position="334"/>
        <end position="344"/>
    </location>
</feature>
<dbReference type="SUPFAM" id="SSF103481">
    <property type="entry name" value="Multidrug resistance efflux transporter EmrE"/>
    <property type="match status" value="1"/>
</dbReference>
<accession>A0A8T0U817</accession>
<comment type="similarity">
    <text evidence="2">Belongs to the SLC35F solute transporter family.</text>
</comment>
<keyword evidence="6 8" id="KW-0472">Membrane</keyword>
<feature type="transmembrane region" description="Helical" evidence="8">
    <location>
        <begin position="126"/>
        <end position="145"/>
    </location>
</feature>
<comment type="caution">
    <text evidence="9">The sequence shown here is derived from an EMBL/GenBank/DDBJ whole genome shotgun (WGS) entry which is preliminary data.</text>
</comment>
<feature type="region of interest" description="Disordered" evidence="7">
    <location>
        <begin position="306"/>
        <end position="356"/>
    </location>
</feature>
<evidence type="ECO:0000256" key="1">
    <source>
        <dbReference type="ARBA" id="ARBA00004141"/>
    </source>
</evidence>
<feature type="transmembrane region" description="Helical" evidence="8">
    <location>
        <begin position="254"/>
        <end position="274"/>
    </location>
</feature>
<feature type="transmembrane region" description="Helical" evidence="8">
    <location>
        <begin position="225"/>
        <end position="247"/>
    </location>
</feature>
<keyword evidence="4 8" id="KW-0812">Transmembrane</keyword>
<feature type="transmembrane region" description="Helical" evidence="8">
    <location>
        <begin position="95"/>
        <end position="114"/>
    </location>
</feature>
<dbReference type="EMBL" id="CM029042">
    <property type="protein sequence ID" value="KAG2618969.1"/>
    <property type="molecule type" value="Genomic_DNA"/>
</dbReference>
<dbReference type="GO" id="GO:0022857">
    <property type="term" value="F:transmembrane transporter activity"/>
    <property type="evidence" value="ECO:0007669"/>
    <property type="project" value="InterPro"/>
</dbReference>
<dbReference type="InterPro" id="IPR037185">
    <property type="entry name" value="EmrE-like"/>
</dbReference>
<keyword evidence="5 8" id="KW-1133">Transmembrane helix</keyword>
<dbReference type="PANTHER" id="PTHR14233">
    <property type="entry name" value="DUF914-RELATED"/>
    <property type="match status" value="1"/>
</dbReference>
<feature type="transmembrane region" description="Helical" evidence="8">
    <location>
        <begin position="72"/>
        <end position="89"/>
    </location>
</feature>
<dbReference type="AlphaFoldDB" id="A0A8T0U817"/>
<dbReference type="Pfam" id="PF06027">
    <property type="entry name" value="SLC35F"/>
    <property type="match status" value="1"/>
</dbReference>
<evidence type="ECO:0000313" key="9">
    <source>
        <dbReference type="EMBL" id="KAG2618970.1"/>
    </source>
</evidence>
<reference evidence="9" key="1">
    <citation type="submission" date="2020-05" db="EMBL/GenBank/DDBJ databases">
        <title>WGS assembly of Panicum virgatum.</title>
        <authorList>
            <person name="Lovell J.T."/>
            <person name="Jenkins J."/>
            <person name="Shu S."/>
            <person name="Juenger T.E."/>
            <person name="Schmutz J."/>
        </authorList>
    </citation>
    <scope>NUCLEOTIDE SEQUENCE</scope>
    <source>
        <strain evidence="9">AP13</strain>
    </source>
</reference>
<keyword evidence="10" id="KW-1185">Reference proteome</keyword>
<name>A0A8T0U817_PANVG</name>
<dbReference type="InterPro" id="IPR052221">
    <property type="entry name" value="SLC35F_Transporter"/>
</dbReference>
<dbReference type="OrthoDB" id="429955at2759"/>
<gene>
    <name evidence="9" type="ORF">PVAP13_3NG140718</name>
</gene>
<dbReference type="PANTHER" id="PTHR14233:SF18">
    <property type="entry name" value="OS05G0444300 PROTEIN"/>
    <property type="match status" value="1"/>
</dbReference>
<evidence type="ECO:0000256" key="2">
    <source>
        <dbReference type="ARBA" id="ARBA00007863"/>
    </source>
</evidence>
<evidence type="ECO:0008006" key="11">
    <source>
        <dbReference type="Google" id="ProtNLM"/>
    </source>
</evidence>
<organism evidence="9 10">
    <name type="scientific">Panicum virgatum</name>
    <name type="common">Blackwell switchgrass</name>
    <dbReference type="NCBI Taxonomy" id="38727"/>
    <lineage>
        <taxon>Eukaryota</taxon>
        <taxon>Viridiplantae</taxon>
        <taxon>Streptophyta</taxon>
        <taxon>Embryophyta</taxon>
        <taxon>Tracheophyta</taxon>
        <taxon>Spermatophyta</taxon>
        <taxon>Magnoliopsida</taxon>
        <taxon>Liliopsida</taxon>
        <taxon>Poales</taxon>
        <taxon>Poaceae</taxon>
        <taxon>PACMAD clade</taxon>
        <taxon>Panicoideae</taxon>
        <taxon>Panicodae</taxon>
        <taxon>Paniceae</taxon>
        <taxon>Panicinae</taxon>
        <taxon>Panicum</taxon>
        <taxon>Panicum sect. Hiantes</taxon>
    </lineage>
</organism>
<proteinExistence type="inferred from homology"/>
<feature type="transmembrane region" description="Helical" evidence="8">
    <location>
        <begin position="41"/>
        <end position="60"/>
    </location>
</feature>
<evidence type="ECO:0000256" key="5">
    <source>
        <dbReference type="ARBA" id="ARBA00022989"/>
    </source>
</evidence>
<evidence type="ECO:0000256" key="3">
    <source>
        <dbReference type="ARBA" id="ARBA00022448"/>
    </source>
</evidence>